<dbReference type="NCBIfam" id="TIGR01451">
    <property type="entry name" value="B_ant_repeat"/>
    <property type="match status" value="1"/>
</dbReference>
<dbReference type="Pfam" id="PF01345">
    <property type="entry name" value="DUF11"/>
    <property type="match status" value="1"/>
</dbReference>
<dbReference type="InterPro" id="IPR019931">
    <property type="entry name" value="LPXTG_anchor"/>
</dbReference>
<name>A0A6J5YGU9_9ZZZZ</name>
<feature type="domain" description="Gram-positive cocci surface proteins LPxTG" evidence="4">
    <location>
        <begin position="580"/>
        <end position="618"/>
    </location>
</feature>
<proteinExistence type="predicted"/>
<reference evidence="5" key="1">
    <citation type="submission" date="2020-05" db="EMBL/GenBank/DDBJ databases">
        <authorList>
            <person name="Chiriac C."/>
            <person name="Salcher M."/>
            <person name="Ghai R."/>
            <person name="Kavagutti S V."/>
        </authorList>
    </citation>
    <scope>NUCLEOTIDE SEQUENCE</scope>
</reference>
<accession>A0A6J5YGU9</accession>
<evidence type="ECO:0000256" key="2">
    <source>
        <dbReference type="SAM" id="MobiDB-lite"/>
    </source>
</evidence>
<dbReference type="InterPro" id="IPR013783">
    <property type="entry name" value="Ig-like_fold"/>
</dbReference>
<feature type="transmembrane region" description="Helical" evidence="3">
    <location>
        <begin position="589"/>
        <end position="612"/>
    </location>
</feature>
<organism evidence="5">
    <name type="scientific">freshwater metagenome</name>
    <dbReference type="NCBI Taxonomy" id="449393"/>
    <lineage>
        <taxon>unclassified sequences</taxon>
        <taxon>metagenomes</taxon>
        <taxon>ecological metagenomes</taxon>
    </lineage>
</organism>
<keyword evidence="3" id="KW-1133">Transmembrane helix</keyword>
<dbReference type="EMBL" id="CAFBNC010000017">
    <property type="protein sequence ID" value="CAB4928994.1"/>
    <property type="molecule type" value="Genomic_DNA"/>
</dbReference>
<evidence type="ECO:0000313" key="6">
    <source>
        <dbReference type="EMBL" id="CAB4928994.1"/>
    </source>
</evidence>
<evidence type="ECO:0000256" key="3">
    <source>
        <dbReference type="SAM" id="Phobius"/>
    </source>
</evidence>
<keyword evidence="3" id="KW-0472">Membrane</keyword>
<dbReference type="Gene3D" id="2.60.40.10">
    <property type="entry name" value="Immunoglobulins"/>
    <property type="match status" value="1"/>
</dbReference>
<dbReference type="PROSITE" id="PS50847">
    <property type="entry name" value="GRAM_POS_ANCHORING"/>
    <property type="match status" value="1"/>
</dbReference>
<dbReference type="InterPro" id="IPR001434">
    <property type="entry name" value="OmcB-like_DUF11"/>
</dbReference>
<feature type="region of interest" description="Disordered" evidence="2">
    <location>
        <begin position="280"/>
        <end position="305"/>
    </location>
</feature>
<evidence type="ECO:0000313" key="5">
    <source>
        <dbReference type="EMBL" id="CAB4322959.1"/>
    </source>
</evidence>
<dbReference type="AlphaFoldDB" id="A0A6J5YGU9"/>
<gene>
    <name evidence="5" type="ORF">UFOPK1392_00702</name>
    <name evidence="6" type="ORF">UFOPK3733_00554</name>
</gene>
<dbReference type="InterPro" id="IPR047589">
    <property type="entry name" value="DUF11_rpt"/>
</dbReference>
<protein>
    <submittedName>
        <fullName evidence="5">Unannotated protein</fullName>
    </submittedName>
</protein>
<dbReference type="EMBL" id="CAEMXZ010000021">
    <property type="protein sequence ID" value="CAB4322959.1"/>
    <property type="molecule type" value="Genomic_DNA"/>
</dbReference>
<keyword evidence="1" id="KW-0964">Secreted</keyword>
<evidence type="ECO:0000256" key="1">
    <source>
        <dbReference type="ARBA" id="ARBA00022525"/>
    </source>
</evidence>
<keyword evidence="3" id="KW-0812">Transmembrane</keyword>
<sequence length="618" mass="64410">MVVVALMATSVVGAVAATPVVAQAQAWSCNCVKTNVSIDGDAYPGRGIWMNFDWTNDSDRTWTNARMSVIFPEGVELEWSNWEDQSYDPATRTLTGTPSFWNDGVFSDTIHPWAENSQYFEVTFDESLVGTRVNILNVASYVSPDGTPSSNRNGLYVDVQEKAVDFDYRTETRFTPDSSDYSGTSTLTSKVYNDGPGRGGQVEAEIYFDGALTLVSDVPDGCRDYGVNWRGMRNIDCTQEVPEGGADVGLVASWSFTVTIPDAPIAADVATETYEAETGLGCSTSGVSGSEDSNDENNSDSAILTVPPSPVGRLAVVRNLPASIDKPGITTNPTAGRSMTSSVDVFNAGDAAITGPISVVIDPMPGFTPTSITATSEDSTTPVPDCDLATLTCTFSQLGDGLRARIVIVGDLAPTIVDGTEFSSSVTVSATGYDPASDTGSTTISALAEGIVSITSVTHAAPGEEVSYDVTVVNAGPSTMLSPVVTVTLPTGMTIVSLPDNCTQSGNTLTCTLGESLDPETDVSFGFTAGLPDEVGDHTITATLSSSTPLAEASATEADHLVATATTVTDLGVEESDDVLPYTGSNSTMLVLVGGGLALGGLILVSATGMLATRRRND</sequence>
<evidence type="ECO:0000259" key="4">
    <source>
        <dbReference type="PROSITE" id="PS50847"/>
    </source>
</evidence>